<evidence type="ECO:0000256" key="9">
    <source>
        <dbReference type="ARBA" id="ARBA00025283"/>
    </source>
</evidence>
<accession>A0A2C9VDB1</accession>
<keyword evidence="4 10" id="KW-0678">Repressor</keyword>
<dbReference type="InterPro" id="IPR053793">
    <property type="entry name" value="PB1-like"/>
</dbReference>
<organism evidence="13 14">
    <name type="scientific">Manihot esculenta</name>
    <name type="common">Cassava</name>
    <name type="synonym">Jatropha manihot</name>
    <dbReference type="NCBI Taxonomy" id="3983"/>
    <lineage>
        <taxon>Eukaryota</taxon>
        <taxon>Viridiplantae</taxon>
        <taxon>Streptophyta</taxon>
        <taxon>Embryophyta</taxon>
        <taxon>Tracheophyta</taxon>
        <taxon>Spermatophyta</taxon>
        <taxon>Magnoliopsida</taxon>
        <taxon>eudicotyledons</taxon>
        <taxon>Gunneridae</taxon>
        <taxon>Pentapetalae</taxon>
        <taxon>rosids</taxon>
        <taxon>fabids</taxon>
        <taxon>Malpighiales</taxon>
        <taxon>Euphorbiaceae</taxon>
        <taxon>Crotonoideae</taxon>
        <taxon>Manihoteae</taxon>
        <taxon>Manihot</taxon>
    </lineage>
</organism>
<evidence type="ECO:0000313" key="13">
    <source>
        <dbReference type="EMBL" id="OAY42098.1"/>
    </source>
</evidence>
<dbReference type="PANTHER" id="PTHR31734">
    <property type="entry name" value="AUXIN-RESPONSIVE PROTEIN IAA17"/>
    <property type="match status" value="1"/>
</dbReference>
<dbReference type="EMBL" id="CM004395">
    <property type="protein sequence ID" value="OAY42098.1"/>
    <property type="molecule type" value="Genomic_DNA"/>
</dbReference>
<comment type="subcellular location">
    <subcellularLocation>
        <location evidence="1 10">Nucleus</location>
    </subcellularLocation>
</comment>
<dbReference type="STRING" id="3983.A0A2C9VDB1"/>
<feature type="compositionally biased region" description="Polar residues" evidence="11">
    <location>
        <begin position="31"/>
        <end position="41"/>
    </location>
</feature>
<sequence length="193" mass="21660">MAFQRDGDDLNLEATELRLGLPGTTKDSEKQTLAATANCNKRSLLDMNEESAGSRTNNSNVSYNKKDDQETAPPTKAQVVGWPPIRSYRKNAAGTGIYVKVSMDGAPYLRKIDLKVYKRYPELLKALEDMFKFKVGEYSEREGYNGSDYAPTYEDKDGDWMLVGDVPWDMFMNSCKRLRIMKGSEARGLGCAV</sequence>
<evidence type="ECO:0000256" key="4">
    <source>
        <dbReference type="ARBA" id="ARBA00022491"/>
    </source>
</evidence>
<reference evidence="14" key="1">
    <citation type="journal article" date="2016" name="Nat. Biotechnol.">
        <title>Sequencing wild and cultivated cassava and related species reveals extensive interspecific hybridization and genetic diversity.</title>
        <authorList>
            <person name="Bredeson J.V."/>
            <person name="Lyons J.B."/>
            <person name="Prochnik S.E."/>
            <person name="Wu G.A."/>
            <person name="Ha C.M."/>
            <person name="Edsinger-Gonzales E."/>
            <person name="Grimwood J."/>
            <person name="Schmutz J."/>
            <person name="Rabbi I.Y."/>
            <person name="Egesi C."/>
            <person name="Nauluvula P."/>
            <person name="Lebot V."/>
            <person name="Ndunguru J."/>
            <person name="Mkamilo G."/>
            <person name="Bart R.S."/>
            <person name="Setter T.L."/>
            <person name="Gleadow R.M."/>
            <person name="Kulakow P."/>
            <person name="Ferguson M.E."/>
            <person name="Rounsley S."/>
            <person name="Rokhsar D.S."/>
        </authorList>
    </citation>
    <scope>NUCLEOTIDE SEQUENCE [LARGE SCALE GENOMIC DNA]</scope>
    <source>
        <strain evidence="14">cv. AM560-2</strain>
    </source>
</reference>
<dbReference type="AlphaFoldDB" id="A0A2C9VDB1"/>
<evidence type="ECO:0000256" key="6">
    <source>
        <dbReference type="ARBA" id="ARBA00023163"/>
    </source>
</evidence>
<dbReference type="Pfam" id="PF02309">
    <property type="entry name" value="AUX_IAA"/>
    <property type="match status" value="2"/>
</dbReference>
<name>A0A2C9VDB1_MANES</name>
<gene>
    <name evidence="13" type="ORF">MANES_09G152700v8</name>
</gene>
<feature type="compositionally biased region" description="Polar residues" evidence="11">
    <location>
        <begin position="51"/>
        <end position="63"/>
    </location>
</feature>
<comment type="caution">
    <text evidence="13">The sequence shown here is derived from an EMBL/GenBank/DDBJ whole genome shotgun (WGS) entry which is preliminary data.</text>
</comment>
<keyword evidence="7 10" id="KW-0539">Nucleus</keyword>
<keyword evidence="8 10" id="KW-0927">Auxin signaling pathway</keyword>
<protein>
    <recommendedName>
        <fullName evidence="10">Auxin-responsive protein</fullName>
    </recommendedName>
</protein>
<dbReference type="PROSITE" id="PS51745">
    <property type="entry name" value="PB1"/>
    <property type="match status" value="1"/>
</dbReference>
<dbReference type="GO" id="GO:0006355">
    <property type="term" value="P:regulation of DNA-templated transcription"/>
    <property type="evidence" value="ECO:0007669"/>
    <property type="project" value="InterPro"/>
</dbReference>
<dbReference type="GO" id="GO:0009734">
    <property type="term" value="P:auxin-activated signaling pathway"/>
    <property type="evidence" value="ECO:0007669"/>
    <property type="project" value="UniProtKB-UniRule"/>
</dbReference>
<evidence type="ECO:0000259" key="12">
    <source>
        <dbReference type="PROSITE" id="PS51745"/>
    </source>
</evidence>
<dbReference type="FunFam" id="3.10.20.90:FF:000078">
    <property type="entry name" value="Auxin-responsive protein"/>
    <property type="match status" value="1"/>
</dbReference>
<feature type="domain" description="PB1" evidence="12">
    <location>
        <begin position="96"/>
        <end position="183"/>
    </location>
</feature>
<evidence type="ECO:0000256" key="5">
    <source>
        <dbReference type="ARBA" id="ARBA00023015"/>
    </source>
</evidence>
<dbReference type="GO" id="GO:0005634">
    <property type="term" value="C:nucleus"/>
    <property type="evidence" value="ECO:0007669"/>
    <property type="project" value="UniProtKB-SubCell"/>
</dbReference>
<evidence type="ECO:0000256" key="1">
    <source>
        <dbReference type="ARBA" id="ARBA00004123"/>
    </source>
</evidence>
<dbReference type="Gene3D" id="3.10.20.90">
    <property type="entry name" value="Phosphatidylinositol 3-kinase Catalytic Subunit, Chain A, domain 1"/>
    <property type="match status" value="1"/>
</dbReference>
<keyword evidence="14" id="KW-1185">Reference proteome</keyword>
<comment type="similarity">
    <text evidence="2 10">Belongs to the Aux/IAA family.</text>
</comment>
<keyword evidence="5 10" id="KW-0805">Transcription regulation</keyword>
<evidence type="ECO:0000313" key="14">
    <source>
        <dbReference type="Proteomes" id="UP000091857"/>
    </source>
</evidence>
<feature type="region of interest" description="Disordered" evidence="11">
    <location>
        <begin position="21"/>
        <end position="78"/>
    </location>
</feature>
<evidence type="ECO:0000256" key="11">
    <source>
        <dbReference type="SAM" id="MobiDB-lite"/>
    </source>
</evidence>
<dbReference type="InterPro" id="IPR003311">
    <property type="entry name" value="AUX_IAA"/>
</dbReference>
<comment type="subunit">
    <text evidence="3 10">Homodimers and heterodimers.</text>
</comment>
<evidence type="ECO:0000256" key="7">
    <source>
        <dbReference type="ARBA" id="ARBA00023242"/>
    </source>
</evidence>
<evidence type="ECO:0000256" key="8">
    <source>
        <dbReference type="ARBA" id="ARBA00023294"/>
    </source>
</evidence>
<evidence type="ECO:0000256" key="10">
    <source>
        <dbReference type="RuleBase" id="RU004549"/>
    </source>
</evidence>
<dbReference type="PANTHER" id="PTHR31734:SF262">
    <property type="entry name" value="AUXIN-RESPONSIVE PROTEIN IAA3"/>
    <property type="match status" value="1"/>
</dbReference>
<evidence type="ECO:0000256" key="2">
    <source>
        <dbReference type="ARBA" id="ARBA00006728"/>
    </source>
</evidence>
<proteinExistence type="inferred from homology"/>
<dbReference type="Gramene" id="Manes.09G152700.1.v8.1">
    <property type="protein sequence ID" value="Manes.09G152700.1.v8.1.CDS"/>
    <property type="gene ID" value="Manes.09G152700.v8.1"/>
</dbReference>
<comment type="function">
    <text evidence="9">Aux/IAA proteins are short-lived transcriptional factors that function as repressors of early auxin response genes at low auxin concentrations. Repression is thought to result from the interaction with auxin response factors (ARFs), proteins that bind to the auxin-responsive promoter element (AuxRE). Formation of heterodimers with ARF proteins may alter their ability to modulate early auxin response genes expression.</text>
</comment>
<keyword evidence="6 10" id="KW-0804">Transcription</keyword>
<evidence type="ECO:0000256" key="3">
    <source>
        <dbReference type="ARBA" id="ARBA00011726"/>
    </source>
</evidence>
<dbReference type="InterPro" id="IPR033389">
    <property type="entry name" value="AUX/IAA_dom"/>
</dbReference>
<dbReference type="Proteomes" id="UP000091857">
    <property type="component" value="Chromosome 9"/>
</dbReference>
<dbReference type="SUPFAM" id="SSF54277">
    <property type="entry name" value="CAD &amp; PB1 domains"/>
    <property type="match status" value="1"/>
</dbReference>